<evidence type="ECO:0000313" key="2">
    <source>
        <dbReference type="Proteomes" id="UP000663720"/>
    </source>
</evidence>
<dbReference type="Gene3D" id="3.40.50.300">
    <property type="entry name" value="P-loop containing nucleotide triphosphate hydrolases"/>
    <property type="match status" value="1"/>
</dbReference>
<sequence length="602" mass="70190">MKMQYPLPERIGNPDLLVGREKDFRLLNRWIENIPKRISKSRVILARRKSGKTAVIQRIFNRLWTENGEIIPFYFAFQENKIWYPDLAVEYFRIFASHYISFFKRDDKLLRTPLHLHEIKKSGLPEKFAKLLSSDVDAILNFKEMRLYGSMWKTAYTAPDRYAAVFDQRILVILDEFQNISQYVYHNEGCEGRPDETLAGSFHDVVESKLAPMLVTGSYVGWLISIMDKYLEAGRLKRHFMTPYLTPEEGLQAVYKYSEICNVPVSNETAVQINRLCMFDPFFISCVIQSEYEGKNLTVSQGVVNAVDYEITDPGSEMSMTWNEYIDLTLQKINDIHAKNMLLFLSRHTERDWTAGELKKELNLDIDEKKIREKLEIMRKADVIATGSSPIRYSGLKDGTICLILRHHFEEEITSFKPDLKKDFYLELEKMKKERDSVQGRLNNLLGKFAEFQLFTDFRSRKEFPLSLYFQGVKDNTRLNIIEVRLRDKFQRQDGKEMEIDVRADSECGRVVLVEVKKTEKKTGIKTLRLFMEKTKVFQKIFPGKKVLPAFLSIGGFTKEAMTFCLENGIGTAEKIEYFQNFNTIHISIIDDKFFNSPVVIA</sequence>
<dbReference type="InterPro" id="IPR027417">
    <property type="entry name" value="P-loop_NTPase"/>
</dbReference>
<dbReference type="KEGG" id="dli:dnl_37650"/>
<name>A0A975B9V4_9BACT</name>
<dbReference type="Proteomes" id="UP000663720">
    <property type="component" value="Chromosome"/>
</dbReference>
<evidence type="ECO:0000313" key="1">
    <source>
        <dbReference type="EMBL" id="QTA81430.1"/>
    </source>
</evidence>
<dbReference type="SUPFAM" id="SSF52540">
    <property type="entry name" value="P-loop containing nucleoside triphosphate hydrolases"/>
    <property type="match status" value="1"/>
</dbReference>
<organism evidence="1 2">
    <name type="scientific">Desulfonema limicola</name>
    <dbReference type="NCBI Taxonomy" id="45656"/>
    <lineage>
        <taxon>Bacteria</taxon>
        <taxon>Pseudomonadati</taxon>
        <taxon>Thermodesulfobacteriota</taxon>
        <taxon>Desulfobacteria</taxon>
        <taxon>Desulfobacterales</taxon>
        <taxon>Desulfococcaceae</taxon>
        <taxon>Desulfonema</taxon>
    </lineage>
</organism>
<keyword evidence="2" id="KW-1185">Reference proteome</keyword>
<proteinExistence type="predicted"/>
<gene>
    <name evidence="1" type="ORF">dnl_37650</name>
</gene>
<protein>
    <submittedName>
        <fullName evidence="1">P-loop domain-containing protein</fullName>
    </submittedName>
</protein>
<dbReference type="AlphaFoldDB" id="A0A975B9V4"/>
<accession>A0A975B9V4</accession>
<dbReference type="RefSeq" id="WP_207687463.1">
    <property type="nucleotide sequence ID" value="NZ_CP061799.1"/>
</dbReference>
<dbReference type="EMBL" id="CP061799">
    <property type="protein sequence ID" value="QTA81430.1"/>
    <property type="molecule type" value="Genomic_DNA"/>
</dbReference>
<reference evidence="1" key="1">
    <citation type="journal article" date="2021" name="Microb. Physiol.">
        <title>Proteogenomic Insights into the Physiology of Marine, Sulfate-Reducing, Filamentous Desulfonema limicola and Desulfonema magnum.</title>
        <authorList>
            <person name="Schnaars V."/>
            <person name="Wohlbrand L."/>
            <person name="Scheve S."/>
            <person name="Hinrichs C."/>
            <person name="Reinhardt R."/>
            <person name="Rabus R."/>
        </authorList>
    </citation>
    <scope>NUCLEOTIDE SEQUENCE</scope>
    <source>
        <strain evidence="1">5ac10</strain>
    </source>
</reference>